<dbReference type="Pfam" id="PF06985">
    <property type="entry name" value="HET"/>
    <property type="match status" value="1"/>
</dbReference>
<feature type="repeat" description="ANK" evidence="7">
    <location>
        <begin position="1484"/>
        <end position="1516"/>
    </location>
</feature>
<keyword evidence="1" id="KW-0479">Metal-binding</keyword>
<dbReference type="Gene3D" id="1.25.40.20">
    <property type="entry name" value="Ankyrin repeat-containing domain"/>
    <property type="match status" value="1"/>
</dbReference>
<feature type="repeat" description="ANK" evidence="7">
    <location>
        <begin position="1583"/>
        <end position="1615"/>
    </location>
</feature>
<keyword evidence="6" id="KW-0539">Nucleus</keyword>
<feature type="coiled-coil region" evidence="8">
    <location>
        <begin position="1257"/>
        <end position="1284"/>
    </location>
</feature>
<keyword evidence="8" id="KW-0175">Coiled coil</keyword>
<evidence type="ECO:0000256" key="6">
    <source>
        <dbReference type="ARBA" id="ARBA00023242"/>
    </source>
</evidence>
<dbReference type="InterPro" id="IPR001138">
    <property type="entry name" value="Zn2Cys6_DnaBD"/>
</dbReference>
<proteinExistence type="predicted"/>
<dbReference type="EMBL" id="CAAKMV010000123">
    <property type="protein sequence ID" value="VIO56284.1"/>
    <property type="molecule type" value="Genomic_DNA"/>
</dbReference>
<dbReference type="Pfam" id="PF00172">
    <property type="entry name" value="Zn_clus"/>
    <property type="match status" value="1"/>
</dbReference>
<dbReference type="GO" id="GO:0005634">
    <property type="term" value="C:nucleus"/>
    <property type="evidence" value="ECO:0007669"/>
    <property type="project" value="TreeGrafter"/>
</dbReference>
<feature type="region of interest" description="Disordered" evidence="9">
    <location>
        <begin position="70"/>
        <end position="89"/>
    </location>
</feature>
<feature type="repeat" description="ANK" evidence="7">
    <location>
        <begin position="1649"/>
        <end position="1681"/>
    </location>
</feature>
<feature type="repeat" description="ANK" evidence="7">
    <location>
        <begin position="1616"/>
        <end position="1648"/>
    </location>
</feature>
<dbReference type="SUPFAM" id="SSF48403">
    <property type="entry name" value="Ankyrin repeat"/>
    <property type="match status" value="1"/>
</dbReference>
<dbReference type="Pfam" id="PF04082">
    <property type="entry name" value="Fungal_trans"/>
    <property type="match status" value="1"/>
</dbReference>
<feature type="repeat" description="ANK" evidence="7">
    <location>
        <begin position="1550"/>
        <end position="1582"/>
    </location>
</feature>
<dbReference type="InterPro" id="IPR036864">
    <property type="entry name" value="Zn2-C6_fun-type_DNA-bd_sf"/>
</dbReference>
<feature type="repeat" description="ANK" evidence="7">
    <location>
        <begin position="1517"/>
        <end position="1549"/>
    </location>
</feature>
<dbReference type="Gene3D" id="4.10.240.10">
    <property type="entry name" value="Zn(2)-C6 fungal-type DNA-binding domain"/>
    <property type="match status" value="1"/>
</dbReference>
<dbReference type="PROSITE" id="PS00463">
    <property type="entry name" value="ZN2_CY6_FUNGAL_1"/>
    <property type="match status" value="1"/>
</dbReference>
<evidence type="ECO:0000313" key="11">
    <source>
        <dbReference type="EMBL" id="VIO56284.1"/>
    </source>
</evidence>
<dbReference type="GO" id="GO:0000978">
    <property type="term" value="F:RNA polymerase II cis-regulatory region sequence-specific DNA binding"/>
    <property type="evidence" value="ECO:0007669"/>
    <property type="project" value="TreeGrafter"/>
</dbReference>
<dbReference type="CDD" id="cd00067">
    <property type="entry name" value="GAL4"/>
    <property type="match status" value="1"/>
</dbReference>
<evidence type="ECO:0000259" key="10">
    <source>
        <dbReference type="PROSITE" id="PS50048"/>
    </source>
</evidence>
<evidence type="ECO:0000256" key="7">
    <source>
        <dbReference type="PROSITE-ProRule" id="PRU00023"/>
    </source>
</evidence>
<dbReference type="SMART" id="SM00248">
    <property type="entry name" value="ANK"/>
    <property type="match status" value="9"/>
</dbReference>
<keyword evidence="4" id="KW-0238">DNA-binding</keyword>
<feature type="repeat" description="ANK" evidence="7">
    <location>
        <begin position="1388"/>
        <end position="1420"/>
    </location>
</feature>
<dbReference type="PROSITE" id="PS50088">
    <property type="entry name" value="ANK_REPEAT"/>
    <property type="match status" value="8"/>
</dbReference>
<sequence length="1714" mass="192419">MEPIRRRRRPAVACTLCRKRKMRCNRGSPCSNCMRSRRGECIYENNHPETSVPARNSRRELVPRVADDLPAASLPTPEDQPANVSHSGQPAIFATFSPSASTGPQSDLPELEALKNKVKLLEDQLSKSSAATFQPQVSTPNFETTSTQLAGTFHLHSQSQPGGLLAIPRAISHKTRLFGQSHFVTGLPLLRDILEIIDKNTNEASDLIKYYQKCKTVGKRIKKLRAPEWPTLLTTHLVSRVVSDSLVECYLGTIEKLYRILHIPTFKKNYDALWDSETEPDPEFLVQLRLVHALGATTYDENFSLRSSAIQWIYEAQTWISEPEFKSRLGIQFLQTNILWLLTRENLSVGGETLWIACGSLLRTAMSMGLHRDPTHLPQTPTFVCEMRRRIWNTILEMCLQSSMTCGGSPMISTDDFDTEPPGNFDDEQIMAENPTSRPDNVFTQTSTARAMRKTYPARLSVAKLLNDLRQGDSYQETLRLDSELKASYKEAIHTLQSSKKNEISPTQFELSAMDFIMRRYLGALHFPFFGVSLTEPSYAFSRKMAVETAFRSWSIARGAANDNAEFTRFIVCSSGFFRTSTWLASSILLLDLRNQVQEEDAFSSTPVQTDVFNMMQDTKPWTLQCIQAGETNIKGHLITSLVLAQIKGIMNRVLKEDISQAMIRAGEEAAKEALSVFESLVAQLEPDGGEFQTLSDPIDFGEDWNLMEFFEPTIPPYAILSHRWGADNEEVSFSDITNGLTQKTGMAKLKGCCKQAKKDKIDYVWIDTCCINKESSKELDEAINSMFQWYRRAAVCYTYMSDVPEGDDIWDNSSRFYSSSWFRRGWTLQELLAPVDASFYDQEWNFIGTKADLSREIEDITGIPRKYLLGWADFHQASVAQRMSWAAKRETKRKEDIAYCLLGIFNISMSMIYGEKEKAFERLQLKILEQTTDDSILAWGWADTDTKGKSPEASDPISAGVFASSPRDFACCGHVVPHAQSSNHNSTLTVSGGYLHTSLRLKNRKNNKSYAMLNCCSEDDDSKVIAIPLHPASSANEYIRPQNQRPILVKTPLIEDPSQNIQIKIDRQVHPLPTAETSTWLHVEGYQKLELKLAETYPPLEWKRSRALLAKKDDDKSSTYTQLLRFTSDVPENHDLIVGIELNSYNSESPVRSYVMQAFRKMTLEEIEKSLEFMDPKSLEVKKTDNGVTEVAVTLTQETVPQGVVYLVSLESTNTVPTVIDKLPAIVTARLKYKFMDALRNEYLLGSTDGPGLESLTALQDRRKSVEATMREIEEEEKALADRKSLVLKDLESLTDRIAAEEAQIKRRPESYKKFKEDRVLIQSILDGGHICSPDYSRSLPPFLLVKEDIVHGPGNWFEQIIQRRLERVSETSFLWPVEVEQEMKKKDQPLLVWAAANKKTGIVEILLEKGSDIKVKDKNGCTALCVTDNKQMTEILLNHGAQLETRNLRDNTPLICAARGGWKKKVAFLLEKGADIEARNSLKNTALASAVLGGDLGVIGLLLDKGADAESKNDCGDTPLAIAAIKGRKRTTTRLLAKGTNIESRNNNQETPLALAAINGRLETTKLLLKNGADIEARDKDERTPLACAVMKGNVEVVEVLLEEGADIEVRDVDGRSPLALAAMDGSESIVKLLLEKDVNVNSRDLKRVTALWHAASLGHESIVKMLSNEGAKLDVQGKTQLSPLMVAQQNEHKGTVKLLKKLLKETPPRRS</sequence>
<keyword evidence="7" id="KW-0040">ANK repeat</keyword>
<evidence type="ECO:0000256" key="2">
    <source>
        <dbReference type="ARBA" id="ARBA00022833"/>
    </source>
</evidence>
<dbReference type="GO" id="GO:0006351">
    <property type="term" value="P:DNA-templated transcription"/>
    <property type="evidence" value="ECO:0007669"/>
    <property type="project" value="InterPro"/>
</dbReference>
<reference evidence="11" key="1">
    <citation type="submission" date="2019-04" db="EMBL/GenBank/DDBJ databases">
        <authorList>
            <person name="Melise S."/>
            <person name="Noan J."/>
            <person name="Okalmin O."/>
        </authorList>
    </citation>
    <scope>NUCLEOTIDE SEQUENCE</scope>
    <source>
        <strain evidence="11">FN9</strain>
    </source>
</reference>
<evidence type="ECO:0000256" key="3">
    <source>
        <dbReference type="ARBA" id="ARBA00023015"/>
    </source>
</evidence>
<dbReference type="InterPro" id="IPR051430">
    <property type="entry name" value="Fungal_TF_Env_Response"/>
</dbReference>
<dbReference type="PROSITE" id="PS50048">
    <property type="entry name" value="ZN2_CY6_FUNGAL_2"/>
    <property type="match status" value="1"/>
</dbReference>
<evidence type="ECO:0000256" key="1">
    <source>
        <dbReference type="ARBA" id="ARBA00022723"/>
    </source>
</evidence>
<protein>
    <recommendedName>
        <fullName evidence="10">Zn(2)-C6 fungal-type domain-containing protein</fullName>
    </recommendedName>
</protein>
<gene>
    <name evidence="11" type="ORF">FUG_LOCUS202921</name>
</gene>
<dbReference type="SMART" id="SM00066">
    <property type="entry name" value="GAL4"/>
    <property type="match status" value="1"/>
</dbReference>
<feature type="domain" description="Zn(2)-C6 fungal-type" evidence="10">
    <location>
        <begin position="13"/>
        <end position="43"/>
    </location>
</feature>
<dbReference type="SMART" id="SM00906">
    <property type="entry name" value="Fungal_trans"/>
    <property type="match status" value="1"/>
</dbReference>
<dbReference type="PROSITE" id="PS50297">
    <property type="entry name" value="ANK_REP_REGION"/>
    <property type="match status" value="5"/>
</dbReference>
<evidence type="ECO:0000256" key="4">
    <source>
        <dbReference type="ARBA" id="ARBA00023125"/>
    </source>
</evidence>
<organism evidence="11">
    <name type="scientific">Gibberella zeae</name>
    <name type="common">Wheat head blight fungus</name>
    <name type="synonym">Fusarium graminearum</name>
    <dbReference type="NCBI Taxonomy" id="5518"/>
    <lineage>
        <taxon>Eukaryota</taxon>
        <taxon>Fungi</taxon>
        <taxon>Dikarya</taxon>
        <taxon>Ascomycota</taxon>
        <taxon>Pezizomycotina</taxon>
        <taxon>Sordariomycetes</taxon>
        <taxon>Hypocreomycetidae</taxon>
        <taxon>Hypocreales</taxon>
        <taxon>Nectriaceae</taxon>
        <taxon>Fusarium</taxon>
    </lineage>
</organism>
<dbReference type="Pfam" id="PF12796">
    <property type="entry name" value="Ank_2"/>
    <property type="match status" value="3"/>
</dbReference>
<dbReference type="PANTHER" id="PTHR31944:SF131">
    <property type="entry name" value="HEME-RESPONSIVE ZINC FINGER TRANSCRIPTION FACTOR HAP1"/>
    <property type="match status" value="1"/>
</dbReference>
<evidence type="ECO:0000256" key="5">
    <source>
        <dbReference type="ARBA" id="ARBA00023163"/>
    </source>
</evidence>
<keyword evidence="5" id="KW-0804">Transcription</keyword>
<dbReference type="CDD" id="cd12148">
    <property type="entry name" value="fungal_TF_MHR"/>
    <property type="match status" value="1"/>
</dbReference>
<dbReference type="Pfam" id="PF13637">
    <property type="entry name" value="Ank_4"/>
    <property type="match status" value="1"/>
</dbReference>
<dbReference type="GO" id="GO:0001228">
    <property type="term" value="F:DNA-binding transcription activator activity, RNA polymerase II-specific"/>
    <property type="evidence" value="ECO:0007669"/>
    <property type="project" value="TreeGrafter"/>
</dbReference>
<dbReference type="InterPro" id="IPR036770">
    <property type="entry name" value="Ankyrin_rpt-contain_sf"/>
</dbReference>
<dbReference type="SUPFAM" id="SSF57701">
    <property type="entry name" value="Zn2/Cys6 DNA-binding domain"/>
    <property type="match status" value="1"/>
</dbReference>
<feature type="repeat" description="ANK" evidence="7">
    <location>
        <begin position="1451"/>
        <end position="1483"/>
    </location>
</feature>
<keyword evidence="2" id="KW-0862">Zinc</keyword>
<dbReference type="InterPro" id="IPR010730">
    <property type="entry name" value="HET"/>
</dbReference>
<accession>A0A4E9DTT9</accession>
<evidence type="ECO:0000256" key="9">
    <source>
        <dbReference type="SAM" id="MobiDB-lite"/>
    </source>
</evidence>
<dbReference type="PANTHER" id="PTHR31944">
    <property type="entry name" value="HEME-RESPONSIVE ZINC FINGER TRANSCRIPTION FACTOR HAP1"/>
    <property type="match status" value="1"/>
</dbReference>
<name>A0A4E9DTT9_GIBZA</name>
<dbReference type="InterPro" id="IPR007219">
    <property type="entry name" value="XnlR_reg_dom"/>
</dbReference>
<dbReference type="InterPro" id="IPR002110">
    <property type="entry name" value="Ankyrin_rpt"/>
</dbReference>
<evidence type="ECO:0000256" key="8">
    <source>
        <dbReference type="SAM" id="Coils"/>
    </source>
</evidence>
<keyword evidence="3" id="KW-0805">Transcription regulation</keyword>
<dbReference type="GO" id="GO:0008270">
    <property type="term" value="F:zinc ion binding"/>
    <property type="evidence" value="ECO:0007669"/>
    <property type="project" value="InterPro"/>
</dbReference>